<dbReference type="SMART" id="SM00248">
    <property type="entry name" value="ANK"/>
    <property type="match status" value="3"/>
</dbReference>
<dbReference type="InterPro" id="IPR002110">
    <property type="entry name" value="Ankyrin_rpt"/>
</dbReference>
<dbReference type="PANTHER" id="PTHR46680:SF3">
    <property type="entry name" value="NF-KAPPA-B INHIBITOR CACTUS"/>
    <property type="match status" value="1"/>
</dbReference>
<dbReference type="RefSeq" id="XP_014474671.1">
    <property type="nucleotide sequence ID" value="XM_014619185.1"/>
</dbReference>
<dbReference type="Pfam" id="PF12796">
    <property type="entry name" value="Ank_2"/>
    <property type="match status" value="1"/>
</dbReference>
<dbReference type="AlphaFoldDB" id="A0A6P3X8D2"/>
<dbReference type="GO" id="GO:0071356">
    <property type="term" value="P:cellular response to tumor necrosis factor"/>
    <property type="evidence" value="ECO:0007669"/>
    <property type="project" value="TreeGrafter"/>
</dbReference>
<dbReference type="RefSeq" id="XP_014474670.1">
    <property type="nucleotide sequence ID" value="XM_014619184.1"/>
</dbReference>
<keyword evidence="1" id="KW-0677">Repeat</keyword>
<feature type="repeat" description="ANK" evidence="3">
    <location>
        <begin position="830"/>
        <end position="866"/>
    </location>
</feature>
<dbReference type="Proteomes" id="UP000515204">
    <property type="component" value="Unplaced"/>
</dbReference>
<dbReference type="PROSITE" id="PS50297">
    <property type="entry name" value="ANK_REP_REGION"/>
    <property type="match status" value="1"/>
</dbReference>
<reference evidence="6 7" key="1">
    <citation type="submission" date="2025-04" db="UniProtKB">
        <authorList>
            <consortium name="RefSeq"/>
        </authorList>
    </citation>
    <scope>IDENTIFICATION</scope>
</reference>
<name>A0A6P3X8D2_DINQU</name>
<organism evidence="5 7">
    <name type="scientific">Dinoponera quadriceps</name>
    <name type="common">South American ant</name>
    <dbReference type="NCBI Taxonomy" id="609295"/>
    <lineage>
        <taxon>Eukaryota</taxon>
        <taxon>Metazoa</taxon>
        <taxon>Ecdysozoa</taxon>
        <taxon>Arthropoda</taxon>
        <taxon>Hexapoda</taxon>
        <taxon>Insecta</taxon>
        <taxon>Pterygota</taxon>
        <taxon>Neoptera</taxon>
        <taxon>Endopterygota</taxon>
        <taxon>Hymenoptera</taxon>
        <taxon>Apocrita</taxon>
        <taxon>Aculeata</taxon>
        <taxon>Formicoidea</taxon>
        <taxon>Formicidae</taxon>
        <taxon>Ponerinae</taxon>
        <taxon>Ponerini</taxon>
        <taxon>Dinoponera</taxon>
    </lineage>
</organism>
<evidence type="ECO:0000256" key="3">
    <source>
        <dbReference type="PROSITE-ProRule" id="PRU00023"/>
    </source>
</evidence>
<protein>
    <submittedName>
        <fullName evidence="6 7">Uncharacterized protein LOC106744425 isoform X1</fullName>
    </submittedName>
</protein>
<evidence type="ECO:0000313" key="5">
    <source>
        <dbReference type="Proteomes" id="UP000515204"/>
    </source>
</evidence>
<sequence length="899" mass="100270">MDPKKQIESAKETNILHKVNKIHQIGHQCKSSNIQLSQTSSDVTKKLNLMSHPTMNVMRHPVSPVVMPDMLKVPSNLGFSNVPCKKLRIVSRNGKDLGEFNVEMQNKNSSKGQIFTITKLNISKSVSKPVTPTVIPVSLQAMKRTIPRILRQKSSNATRNKIMRLIPESNMKCDKSSVSSIEPVTCCGNDHLTDISKKISIHDDEINRKNIENSNNKILILGNEVNLKSSLNQTVIDNSQKHQEAKHKLNKLARNAGSANNVNTSLNTEVEIPTTLVGNNTVSSTTGNVSYKEIAESPYPIVSCQKLILIANNNNSTQVISKIHKKNDNSSIKTTKIIKCKADTSLGSVSNSMQACNLENQRSDAKTDNMNNTESREVRLLRVRNNSLLINSEKIKQVEETKTQRDIMTIVPNCDNLSLNKNAFSTCRKYPNCISNWEKSNREESGCIILPDDTESVNSDHNISRSGEVVTLSNGWNKNCSKDNLFQKDTSKSWDVIKKAVNSVRDEELRAQALKALMECSISVERHVPKHPPVEYKSVHDKQVQTSVFSLLDPQFFVLINKDIESLQRLQHVTLYESPHIEDPLHVQDSPHTQDPPHIQDPLHIQDSPCIQDSVLQDNSDNGKQLPLFKNSVMSEENDFDIDSYINKICEENLGALQVKETLSTTNVKYQRIIEQLQKDFELVKKYDEEGLLGIHNAVLKNNVFDVQRHIMVLKQCKESIDVFTEDGVTSLELAIKYDMRGDIVKLLLQSGAQPVILQPLRESALIIAAKQSSALLPMLVNHVPNPKLLNQVDAEGFAPLHYCCLHCDVEGVTALISAGANVNLKDMKSGRTPLFHALESNNRSNRSKIVQKLLHAGATTSVTNFAGYTPLPVINDGKSVPFMMALRKDSAQASPSAQ</sequence>
<feature type="region of interest" description="Disordered" evidence="4">
    <location>
        <begin position="583"/>
        <end position="604"/>
    </location>
</feature>
<dbReference type="InterPro" id="IPR036770">
    <property type="entry name" value="Ankyrin_rpt-contain_sf"/>
</dbReference>
<keyword evidence="5" id="KW-1185">Reference proteome</keyword>
<dbReference type="Gene3D" id="1.25.40.20">
    <property type="entry name" value="Ankyrin repeat-containing domain"/>
    <property type="match status" value="1"/>
</dbReference>
<keyword evidence="2 3" id="KW-0040">ANK repeat</keyword>
<evidence type="ECO:0000256" key="1">
    <source>
        <dbReference type="ARBA" id="ARBA00022737"/>
    </source>
</evidence>
<gene>
    <name evidence="6 7" type="primary">LOC106744425</name>
</gene>
<proteinExistence type="predicted"/>
<dbReference type="InterPro" id="IPR051070">
    <property type="entry name" value="NF-kappa-B_inhibitor"/>
</dbReference>
<dbReference type="PROSITE" id="PS50088">
    <property type="entry name" value="ANK_REPEAT"/>
    <property type="match status" value="2"/>
</dbReference>
<feature type="repeat" description="ANK" evidence="3">
    <location>
        <begin position="796"/>
        <end position="828"/>
    </location>
</feature>
<dbReference type="PANTHER" id="PTHR46680">
    <property type="entry name" value="NF-KAPPA-B INHIBITOR ALPHA"/>
    <property type="match status" value="1"/>
</dbReference>
<dbReference type="OrthoDB" id="10254947at2759"/>
<accession>A0A6P3X8D2</accession>
<dbReference type="GO" id="GO:0051059">
    <property type="term" value="F:NF-kappaB binding"/>
    <property type="evidence" value="ECO:0007669"/>
    <property type="project" value="TreeGrafter"/>
</dbReference>
<evidence type="ECO:0000256" key="4">
    <source>
        <dbReference type="SAM" id="MobiDB-lite"/>
    </source>
</evidence>
<evidence type="ECO:0000256" key="2">
    <source>
        <dbReference type="ARBA" id="ARBA00023043"/>
    </source>
</evidence>
<dbReference type="SUPFAM" id="SSF48403">
    <property type="entry name" value="Ankyrin repeat"/>
    <property type="match status" value="1"/>
</dbReference>
<dbReference type="KEGG" id="dqu:106744425"/>
<dbReference type="GO" id="GO:0005829">
    <property type="term" value="C:cytosol"/>
    <property type="evidence" value="ECO:0007669"/>
    <property type="project" value="TreeGrafter"/>
</dbReference>
<evidence type="ECO:0000313" key="6">
    <source>
        <dbReference type="RefSeq" id="XP_014474670.1"/>
    </source>
</evidence>
<evidence type="ECO:0000313" key="7">
    <source>
        <dbReference type="RefSeq" id="XP_014474671.1"/>
    </source>
</evidence>
<dbReference type="GeneID" id="106744425"/>